<evidence type="ECO:0000256" key="1">
    <source>
        <dbReference type="SAM" id="MobiDB-lite"/>
    </source>
</evidence>
<dbReference type="OrthoDB" id="2563717at2759"/>
<dbReference type="RefSeq" id="XP_019007617.1">
    <property type="nucleotide sequence ID" value="XM_019159323.1"/>
</dbReference>
<protein>
    <submittedName>
        <fullName evidence="2">Uncharacterized protein</fullName>
    </submittedName>
</protein>
<sequence>MGSAQSHPRHNYNGPLFGGHYSSDFSIGRNKLNINKALPPTPKSVRFGNDPPAWEFYRHRPTDENLANTRYCSPHANGGGSGNSGTPPPAYGTWDEKGFTIRNQ</sequence>
<evidence type="ECO:0000313" key="4">
    <source>
        <dbReference type="Proteomes" id="UP000094020"/>
    </source>
</evidence>
<reference evidence="2" key="1">
    <citation type="submission" date="2013-07" db="EMBL/GenBank/DDBJ databases">
        <title>The Genome Sequence of Cryptococcus pinus CBS10737.</title>
        <authorList>
            <consortium name="The Broad Institute Genome Sequencing Platform"/>
            <person name="Cuomo C."/>
            <person name="Litvintseva A."/>
            <person name="Chen Y."/>
            <person name="Heitman J."/>
            <person name="Sun S."/>
            <person name="Springer D."/>
            <person name="Dromer F."/>
            <person name="Young S.K."/>
            <person name="Zeng Q."/>
            <person name="Gargeya S."/>
            <person name="Fitzgerald M."/>
            <person name="Abouelleil A."/>
            <person name="Alvarado L."/>
            <person name="Berlin A.M."/>
            <person name="Chapman S.B."/>
            <person name="Dewar J."/>
            <person name="Goldberg J."/>
            <person name="Griggs A."/>
            <person name="Gujja S."/>
            <person name="Hansen M."/>
            <person name="Howarth C."/>
            <person name="Imamovic A."/>
            <person name="Larimer J."/>
            <person name="McCowan C."/>
            <person name="Murphy C."/>
            <person name="Pearson M."/>
            <person name="Priest M."/>
            <person name="Roberts A."/>
            <person name="Saif S."/>
            <person name="Shea T."/>
            <person name="Sykes S."/>
            <person name="Wortman J."/>
            <person name="Nusbaum C."/>
            <person name="Birren B."/>
        </authorList>
    </citation>
    <scope>NUCLEOTIDE SEQUENCE [LARGE SCALE GENOMIC DNA]</scope>
    <source>
        <strain evidence="2">CBS 10737</strain>
    </source>
</reference>
<gene>
    <name evidence="2" type="ORF">I206_07632</name>
    <name evidence="3" type="ORF">I206_102262</name>
</gene>
<dbReference type="AlphaFoldDB" id="A0A1B9HT00"/>
<keyword evidence="4" id="KW-1185">Reference proteome</keyword>
<dbReference type="EMBL" id="KI894017">
    <property type="protein sequence ID" value="OCF46398.1"/>
    <property type="molecule type" value="Genomic_DNA"/>
</dbReference>
<accession>A0A1B9HT00</accession>
<reference evidence="3" key="4">
    <citation type="submission" date="2024-02" db="EMBL/GenBank/DDBJ databases">
        <title>Comparative genomics of Cryptococcus and Kwoniella reveals pathogenesis evolution and contrasting modes of karyotype evolution via chromosome fusion or intercentromeric recombination.</title>
        <authorList>
            <person name="Coelho M.A."/>
            <person name="David-Palma M."/>
            <person name="Shea T."/>
            <person name="Bowers K."/>
            <person name="McGinley-Smith S."/>
            <person name="Mohammad A.W."/>
            <person name="Gnirke A."/>
            <person name="Yurkov A.M."/>
            <person name="Nowrousian M."/>
            <person name="Sun S."/>
            <person name="Cuomo C.A."/>
            <person name="Heitman J."/>
        </authorList>
    </citation>
    <scope>NUCLEOTIDE SEQUENCE</scope>
    <source>
        <strain evidence="3">CBS 10737</strain>
    </source>
</reference>
<reference evidence="2" key="3">
    <citation type="submission" date="2016-07" db="EMBL/GenBank/DDBJ databases">
        <title>Evolution of pathogenesis and genome organization in the Tremellales.</title>
        <authorList>
            <person name="Cuomo C."/>
            <person name="Litvintseva A."/>
            <person name="Heitman J."/>
            <person name="Chen Y."/>
            <person name="Sun S."/>
            <person name="Springer D."/>
            <person name="Dromer F."/>
            <person name="Young S."/>
            <person name="Zeng Q."/>
            <person name="Chapman S."/>
            <person name="Gujja S."/>
            <person name="Saif S."/>
            <person name="Birren B."/>
        </authorList>
    </citation>
    <scope>NUCLEOTIDE SEQUENCE</scope>
    <source>
        <strain evidence="2">CBS 10737</strain>
    </source>
</reference>
<feature type="compositionally biased region" description="Basic and acidic residues" evidence="1">
    <location>
        <begin position="94"/>
        <end position="104"/>
    </location>
</feature>
<organism evidence="2">
    <name type="scientific">Kwoniella pini CBS 10737</name>
    <dbReference type="NCBI Taxonomy" id="1296096"/>
    <lineage>
        <taxon>Eukaryota</taxon>
        <taxon>Fungi</taxon>
        <taxon>Dikarya</taxon>
        <taxon>Basidiomycota</taxon>
        <taxon>Agaricomycotina</taxon>
        <taxon>Tremellomycetes</taxon>
        <taxon>Tremellales</taxon>
        <taxon>Cryptococcaceae</taxon>
        <taxon>Kwoniella</taxon>
    </lineage>
</organism>
<dbReference type="KEGG" id="kpin:30176001"/>
<name>A0A1B9HT00_9TREE</name>
<evidence type="ECO:0000313" key="3">
    <source>
        <dbReference type="EMBL" id="WWC68337.1"/>
    </source>
</evidence>
<dbReference type="GeneID" id="30176001"/>
<dbReference type="Proteomes" id="UP000094020">
    <property type="component" value="Chromosome 3"/>
</dbReference>
<proteinExistence type="predicted"/>
<feature type="region of interest" description="Disordered" evidence="1">
    <location>
        <begin position="71"/>
        <end position="104"/>
    </location>
</feature>
<dbReference type="EMBL" id="CP144521">
    <property type="protein sequence ID" value="WWC68337.1"/>
    <property type="molecule type" value="Genomic_DNA"/>
</dbReference>
<reference evidence="3" key="2">
    <citation type="submission" date="2013-07" db="EMBL/GenBank/DDBJ databases">
        <authorList>
            <consortium name="The Broad Institute Genome Sequencing Platform"/>
            <person name="Cuomo C."/>
            <person name="Litvintseva A."/>
            <person name="Chen Y."/>
            <person name="Heitman J."/>
            <person name="Sun S."/>
            <person name="Springer D."/>
            <person name="Dromer F."/>
            <person name="Young S.K."/>
            <person name="Zeng Q."/>
            <person name="Gargeya S."/>
            <person name="Fitzgerald M."/>
            <person name="Abouelleil A."/>
            <person name="Alvarado L."/>
            <person name="Berlin A.M."/>
            <person name="Chapman S.B."/>
            <person name="Dewar J."/>
            <person name="Goldberg J."/>
            <person name="Griggs A."/>
            <person name="Gujja S."/>
            <person name="Hansen M."/>
            <person name="Howarth C."/>
            <person name="Imamovic A."/>
            <person name="Larimer J."/>
            <person name="McCowan C."/>
            <person name="Murphy C."/>
            <person name="Pearson M."/>
            <person name="Priest M."/>
            <person name="Roberts A."/>
            <person name="Saif S."/>
            <person name="Shea T."/>
            <person name="Sykes S."/>
            <person name="Wortman J."/>
            <person name="Nusbaum C."/>
            <person name="Birren B."/>
        </authorList>
    </citation>
    <scope>NUCLEOTIDE SEQUENCE</scope>
    <source>
        <strain evidence="3">CBS 10737</strain>
    </source>
</reference>
<evidence type="ECO:0000313" key="2">
    <source>
        <dbReference type="EMBL" id="OCF46398.1"/>
    </source>
</evidence>